<dbReference type="Proteomes" id="UP001469553">
    <property type="component" value="Unassembled WGS sequence"/>
</dbReference>
<organism evidence="1 2">
    <name type="scientific">Ameca splendens</name>
    <dbReference type="NCBI Taxonomy" id="208324"/>
    <lineage>
        <taxon>Eukaryota</taxon>
        <taxon>Metazoa</taxon>
        <taxon>Chordata</taxon>
        <taxon>Craniata</taxon>
        <taxon>Vertebrata</taxon>
        <taxon>Euteleostomi</taxon>
        <taxon>Actinopterygii</taxon>
        <taxon>Neopterygii</taxon>
        <taxon>Teleostei</taxon>
        <taxon>Neoteleostei</taxon>
        <taxon>Acanthomorphata</taxon>
        <taxon>Ovalentaria</taxon>
        <taxon>Atherinomorphae</taxon>
        <taxon>Cyprinodontiformes</taxon>
        <taxon>Goodeidae</taxon>
        <taxon>Ameca</taxon>
    </lineage>
</organism>
<accession>A0ABV0Y4I7</accession>
<sequence>MLGCCQLVKRTSTQTYRHVTKGNQKTSCHQLSTQCLGLQLGPTLFCHHQQCNQRIIKDIHVPFLPAVLYIQQD</sequence>
<gene>
    <name evidence="1" type="ORF">AMECASPLE_023863</name>
</gene>
<keyword evidence="2" id="KW-1185">Reference proteome</keyword>
<reference evidence="1 2" key="1">
    <citation type="submission" date="2021-06" db="EMBL/GenBank/DDBJ databases">
        <authorList>
            <person name="Palmer J.M."/>
        </authorList>
    </citation>
    <scope>NUCLEOTIDE SEQUENCE [LARGE SCALE GENOMIC DNA]</scope>
    <source>
        <strain evidence="1 2">AS_MEX2019</strain>
        <tissue evidence="1">Muscle</tissue>
    </source>
</reference>
<dbReference type="EMBL" id="JAHRIP010021044">
    <property type="protein sequence ID" value="MEQ2288559.1"/>
    <property type="molecule type" value="Genomic_DNA"/>
</dbReference>
<comment type="caution">
    <text evidence="1">The sequence shown here is derived from an EMBL/GenBank/DDBJ whole genome shotgun (WGS) entry which is preliminary data.</text>
</comment>
<protein>
    <submittedName>
        <fullName evidence="1">Uncharacterized protein</fullName>
    </submittedName>
</protein>
<evidence type="ECO:0000313" key="2">
    <source>
        <dbReference type="Proteomes" id="UP001469553"/>
    </source>
</evidence>
<proteinExistence type="predicted"/>
<name>A0ABV0Y4I7_9TELE</name>
<evidence type="ECO:0000313" key="1">
    <source>
        <dbReference type="EMBL" id="MEQ2288559.1"/>
    </source>
</evidence>